<evidence type="ECO:0000313" key="2">
    <source>
        <dbReference type="Proteomes" id="UP001154282"/>
    </source>
</evidence>
<keyword evidence="2" id="KW-1185">Reference proteome</keyword>
<reference evidence="1" key="1">
    <citation type="submission" date="2022-08" db="EMBL/GenBank/DDBJ databases">
        <authorList>
            <person name="Gutierrez-Valencia J."/>
        </authorList>
    </citation>
    <scope>NUCLEOTIDE SEQUENCE</scope>
</reference>
<comment type="caution">
    <text evidence="1">The sequence shown here is derived from an EMBL/GenBank/DDBJ whole genome shotgun (WGS) entry which is preliminary data.</text>
</comment>
<dbReference type="EMBL" id="CAMGYJ010000002">
    <property type="protein sequence ID" value="CAI0380632.1"/>
    <property type="molecule type" value="Genomic_DNA"/>
</dbReference>
<gene>
    <name evidence="1" type="ORF">LITE_LOCUS2757</name>
</gene>
<organism evidence="1 2">
    <name type="scientific">Linum tenue</name>
    <dbReference type="NCBI Taxonomy" id="586396"/>
    <lineage>
        <taxon>Eukaryota</taxon>
        <taxon>Viridiplantae</taxon>
        <taxon>Streptophyta</taxon>
        <taxon>Embryophyta</taxon>
        <taxon>Tracheophyta</taxon>
        <taxon>Spermatophyta</taxon>
        <taxon>Magnoliopsida</taxon>
        <taxon>eudicotyledons</taxon>
        <taxon>Gunneridae</taxon>
        <taxon>Pentapetalae</taxon>
        <taxon>rosids</taxon>
        <taxon>fabids</taxon>
        <taxon>Malpighiales</taxon>
        <taxon>Linaceae</taxon>
        <taxon>Linum</taxon>
    </lineage>
</organism>
<dbReference type="Proteomes" id="UP001154282">
    <property type="component" value="Unassembled WGS sequence"/>
</dbReference>
<dbReference type="AlphaFoldDB" id="A0AAV0H6X7"/>
<evidence type="ECO:0000313" key="1">
    <source>
        <dbReference type="EMBL" id="CAI0380632.1"/>
    </source>
</evidence>
<accession>A0AAV0H6X7</accession>
<sequence>MGRRLRPQEIHHGYNSLSNLITCIKVVEVEAL</sequence>
<name>A0AAV0H6X7_9ROSI</name>
<proteinExistence type="predicted"/>
<protein>
    <submittedName>
        <fullName evidence="1">Uncharacterized protein</fullName>
    </submittedName>
</protein>